<feature type="compositionally biased region" description="Basic and acidic residues" evidence="1">
    <location>
        <begin position="1"/>
        <end position="15"/>
    </location>
</feature>
<dbReference type="AlphaFoldDB" id="A0A645JBQ1"/>
<evidence type="ECO:0000256" key="1">
    <source>
        <dbReference type="SAM" id="MobiDB-lite"/>
    </source>
</evidence>
<proteinExistence type="predicted"/>
<name>A0A645JBQ1_9ZZZZ</name>
<protein>
    <submittedName>
        <fullName evidence="2">Uncharacterized protein</fullName>
    </submittedName>
</protein>
<evidence type="ECO:0000313" key="2">
    <source>
        <dbReference type="EMBL" id="MPN61118.1"/>
    </source>
</evidence>
<reference evidence="2" key="1">
    <citation type="submission" date="2019-08" db="EMBL/GenBank/DDBJ databases">
        <authorList>
            <person name="Kucharzyk K."/>
            <person name="Murdoch R.W."/>
            <person name="Higgins S."/>
            <person name="Loffler F."/>
        </authorList>
    </citation>
    <scope>NUCLEOTIDE SEQUENCE</scope>
</reference>
<organism evidence="2">
    <name type="scientific">bioreactor metagenome</name>
    <dbReference type="NCBI Taxonomy" id="1076179"/>
    <lineage>
        <taxon>unclassified sequences</taxon>
        <taxon>metagenomes</taxon>
        <taxon>ecological metagenomes</taxon>
    </lineage>
</organism>
<feature type="region of interest" description="Disordered" evidence="1">
    <location>
        <begin position="1"/>
        <end position="64"/>
    </location>
</feature>
<dbReference type="EMBL" id="VSSQ01137275">
    <property type="protein sequence ID" value="MPN61118.1"/>
    <property type="molecule type" value="Genomic_DNA"/>
</dbReference>
<feature type="compositionally biased region" description="Basic and acidic residues" evidence="1">
    <location>
        <begin position="35"/>
        <end position="56"/>
    </location>
</feature>
<comment type="caution">
    <text evidence="2">The sequence shown here is derived from an EMBL/GenBank/DDBJ whole genome shotgun (WGS) entry which is preliminary data.</text>
</comment>
<sequence>MPGIDRDDRAADHLRQVTPVVDGESDDAAGAGCDLHVDVHSEQHRGKSGDQHRNDVVDVEELDE</sequence>
<accession>A0A645JBQ1</accession>
<gene>
    <name evidence="2" type="ORF">SDC9_208852</name>
</gene>